<dbReference type="InterPro" id="IPR006264">
    <property type="entry name" value="EPSP_synthase"/>
</dbReference>
<evidence type="ECO:0000256" key="2">
    <source>
        <dbReference type="ARBA" id="ARBA00009948"/>
    </source>
</evidence>
<evidence type="ECO:0000313" key="10">
    <source>
        <dbReference type="EMBL" id="KAB2815946.1"/>
    </source>
</evidence>
<evidence type="ECO:0000313" key="11">
    <source>
        <dbReference type="Proteomes" id="UP000484164"/>
    </source>
</evidence>
<dbReference type="InterPro" id="IPR013792">
    <property type="entry name" value="RNA3'P_cycl/enolpyr_Trfase_a/b"/>
</dbReference>
<protein>
    <recommendedName>
        <fullName evidence="3">3-phosphoshikimate 1-carboxyvinyltransferase</fullName>
        <ecNumber evidence="3">2.5.1.19</ecNumber>
    </recommendedName>
    <alternativeName>
        <fullName evidence="7">5-enolpyruvylshikimate-3-phosphate synthase</fullName>
    </alternativeName>
</protein>
<evidence type="ECO:0000256" key="1">
    <source>
        <dbReference type="ARBA" id="ARBA00004811"/>
    </source>
</evidence>
<keyword evidence="4" id="KW-0028">Amino-acid biosynthesis</keyword>
<dbReference type="Pfam" id="PF00275">
    <property type="entry name" value="EPSP_synthase"/>
    <property type="match status" value="1"/>
</dbReference>
<keyword evidence="5 10" id="KW-0808">Transferase</keyword>
<accession>A0A6L3ZE94</accession>
<dbReference type="PANTHER" id="PTHR21090:SF5">
    <property type="entry name" value="PENTAFUNCTIONAL AROM POLYPEPTIDE"/>
    <property type="match status" value="1"/>
</dbReference>
<evidence type="ECO:0000256" key="4">
    <source>
        <dbReference type="ARBA" id="ARBA00022605"/>
    </source>
</evidence>
<proteinExistence type="inferred from homology"/>
<comment type="catalytic activity">
    <reaction evidence="8">
        <text>3-phosphoshikimate + phosphoenolpyruvate = 5-O-(1-carboxyvinyl)-3-phosphoshikimate + phosphate</text>
        <dbReference type="Rhea" id="RHEA:21256"/>
        <dbReference type="ChEBI" id="CHEBI:43474"/>
        <dbReference type="ChEBI" id="CHEBI:57701"/>
        <dbReference type="ChEBI" id="CHEBI:58702"/>
        <dbReference type="ChEBI" id="CHEBI:145989"/>
        <dbReference type="EC" id="2.5.1.19"/>
    </reaction>
    <physiologicalReaction direction="left-to-right" evidence="8">
        <dbReference type="Rhea" id="RHEA:21257"/>
    </physiologicalReaction>
</comment>
<dbReference type="RefSeq" id="WP_151693375.1">
    <property type="nucleotide sequence ID" value="NZ_BMGX01000001.1"/>
</dbReference>
<sequence length="403" mass="43943">MKTVSWKEQAGDVPIVNVPLSKSVANRWLILRAFYPEHIHMHSLSGAHDTAILQRALEQGSGEINLGPAGTAMRFSTAYFAVARGRSCRLFGTDRMHQRPIGPLVDALRSMGADIEYESIHGYPPLRIVGKHLRGGQVYIPADMSSQFISALMLVATATQDGILIHRTSRGVSQPYVEMTAEVLRQAGLHAEFDGPRIHVHGKVTKRVDVPIEGDWSAAAAFLAWVAVTGKPLAIHGLSPKSVQGDKVLQEFAPQFGVVGTWDGALWKLERTHIPTDDVHLDLLDYPDLAQSLIIAAVGQGRSGKVSGLRTLRIKETDRIAALVETIEAVGGEPTPLSSSIYWSVSKPVLPNTVFKSHEDHRMAMALAPLSFFGNLDIDDVGVVAKSFPEFWLEMEKLGVSVS</sequence>
<keyword evidence="6" id="KW-0057">Aromatic amino acid biosynthesis</keyword>
<dbReference type="GO" id="GO:0008652">
    <property type="term" value="P:amino acid biosynthetic process"/>
    <property type="evidence" value="ECO:0007669"/>
    <property type="project" value="UniProtKB-KW"/>
</dbReference>
<comment type="pathway">
    <text evidence="1">Metabolic intermediate biosynthesis; chorismate biosynthesis; chorismate from D-erythrose 4-phosphate and phosphoenolpyruvate: step 6/7.</text>
</comment>
<dbReference type="EMBL" id="WBVQ01000002">
    <property type="protein sequence ID" value="KAB2815946.1"/>
    <property type="molecule type" value="Genomic_DNA"/>
</dbReference>
<gene>
    <name evidence="10" type="ORF">F8C82_09625</name>
</gene>
<name>A0A6L3ZE94_9FLAO</name>
<organism evidence="10 11">
    <name type="scientific">Phaeocystidibacter marisrubri</name>
    <dbReference type="NCBI Taxonomy" id="1577780"/>
    <lineage>
        <taxon>Bacteria</taxon>
        <taxon>Pseudomonadati</taxon>
        <taxon>Bacteroidota</taxon>
        <taxon>Flavobacteriia</taxon>
        <taxon>Flavobacteriales</taxon>
        <taxon>Phaeocystidibacteraceae</taxon>
        <taxon>Phaeocystidibacter</taxon>
    </lineage>
</organism>
<dbReference type="PROSITE" id="PS00885">
    <property type="entry name" value="EPSP_SYNTHASE_2"/>
    <property type="match status" value="1"/>
</dbReference>
<evidence type="ECO:0000256" key="3">
    <source>
        <dbReference type="ARBA" id="ARBA00012450"/>
    </source>
</evidence>
<evidence type="ECO:0000259" key="9">
    <source>
        <dbReference type="Pfam" id="PF00275"/>
    </source>
</evidence>
<dbReference type="InterPro" id="IPR036968">
    <property type="entry name" value="Enolpyruvate_Tfrase_sf"/>
</dbReference>
<evidence type="ECO:0000256" key="5">
    <source>
        <dbReference type="ARBA" id="ARBA00022679"/>
    </source>
</evidence>
<dbReference type="PIRSF" id="PIRSF000505">
    <property type="entry name" value="EPSPS"/>
    <property type="match status" value="1"/>
</dbReference>
<evidence type="ECO:0000256" key="8">
    <source>
        <dbReference type="ARBA" id="ARBA00044633"/>
    </source>
</evidence>
<comment type="caution">
    <text evidence="10">The sequence shown here is derived from an EMBL/GenBank/DDBJ whole genome shotgun (WGS) entry which is preliminary data.</text>
</comment>
<dbReference type="Proteomes" id="UP000484164">
    <property type="component" value="Unassembled WGS sequence"/>
</dbReference>
<evidence type="ECO:0000256" key="7">
    <source>
        <dbReference type="ARBA" id="ARBA00030046"/>
    </source>
</evidence>
<dbReference type="AlphaFoldDB" id="A0A6L3ZE94"/>
<keyword evidence="11" id="KW-1185">Reference proteome</keyword>
<dbReference type="Gene3D" id="3.65.10.10">
    <property type="entry name" value="Enolpyruvate transferase domain"/>
    <property type="match status" value="2"/>
</dbReference>
<dbReference type="GO" id="GO:0009423">
    <property type="term" value="P:chorismate biosynthetic process"/>
    <property type="evidence" value="ECO:0007669"/>
    <property type="project" value="UniProtKB-UniPathway"/>
</dbReference>
<dbReference type="GO" id="GO:0009073">
    <property type="term" value="P:aromatic amino acid family biosynthetic process"/>
    <property type="evidence" value="ECO:0007669"/>
    <property type="project" value="UniProtKB-KW"/>
</dbReference>
<dbReference type="GO" id="GO:0003866">
    <property type="term" value="F:3-phosphoshikimate 1-carboxyvinyltransferase activity"/>
    <property type="evidence" value="ECO:0007669"/>
    <property type="project" value="UniProtKB-EC"/>
</dbReference>
<dbReference type="OrthoDB" id="9809920at2"/>
<evidence type="ECO:0000256" key="6">
    <source>
        <dbReference type="ARBA" id="ARBA00023141"/>
    </source>
</evidence>
<feature type="domain" description="Enolpyruvate transferase" evidence="9">
    <location>
        <begin position="11"/>
        <end position="393"/>
    </location>
</feature>
<dbReference type="InterPro" id="IPR001986">
    <property type="entry name" value="Enolpyruvate_Tfrase_dom"/>
</dbReference>
<dbReference type="UniPathway" id="UPA00053">
    <property type="reaction ID" value="UER00089"/>
</dbReference>
<dbReference type="InterPro" id="IPR023193">
    <property type="entry name" value="EPSP_synthase_CS"/>
</dbReference>
<dbReference type="EC" id="2.5.1.19" evidence="3"/>
<comment type="similarity">
    <text evidence="2">Belongs to the EPSP synthase family.</text>
</comment>
<reference evidence="10 11" key="1">
    <citation type="submission" date="2019-10" db="EMBL/GenBank/DDBJ databases">
        <title>Genome sequence of Phaeocystidibacter marisrubri JCM30614 (type strain).</title>
        <authorList>
            <person name="Bowman J.P."/>
        </authorList>
    </citation>
    <scope>NUCLEOTIDE SEQUENCE [LARGE SCALE GENOMIC DNA]</scope>
    <source>
        <strain evidence="10 11">JCM 30614</strain>
    </source>
</reference>
<dbReference type="PANTHER" id="PTHR21090">
    <property type="entry name" value="AROM/DEHYDROQUINATE SYNTHASE"/>
    <property type="match status" value="1"/>
</dbReference>
<dbReference type="SUPFAM" id="SSF55205">
    <property type="entry name" value="EPT/RTPC-like"/>
    <property type="match status" value="1"/>
</dbReference>